<dbReference type="InterPro" id="IPR000649">
    <property type="entry name" value="IF-2B-related"/>
</dbReference>
<accession>A0A8B9G4K0</accession>
<keyword evidence="4" id="KW-1185">Reference proteome</keyword>
<dbReference type="Ensembl" id="ENSACOT00000020232.1">
    <property type="protein sequence ID" value="ENSACOP00000019536.1"/>
    <property type="gene ID" value="ENSACOG00000013444.1"/>
</dbReference>
<dbReference type="SUPFAM" id="SSF100950">
    <property type="entry name" value="NagB/RpiA/CoA transferase-like"/>
    <property type="match status" value="1"/>
</dbReference>
<evidence type="ECO:0000256" key="1">
    <source>
        <dbReference type="ARBA" id="ARBA00007251"/>
    </source>
</evidence>
<evidence type="ECO:0008006" key="5">
    <source>
        <dbReference type="Google" id="ProtNLM"/>
    </source>
</evidence>
<evidence type="ECO:0000313" key="3">
    <source>
        <dbReference type="Ensembl" id="ENSACOP00000019536.1"/>
    </source>
</evidence>
<sequence length="60" mass="6478">SPSTWRRRAPAATPRCIDVWNPAFDVTPHDLITGGIVTEWGVLPPGDLLRELADRAAGGQ</sequence>
<name>A0A8B9G4K0_9PSIT</name>
<protein>
    <recommendedName>
        <fullName evidence="5">S-methyl-5-thioribose-1-phosphate isomerase</fullName>
    </recommendedName>
</protein>
<dbReference type="Pfam" id="PF01008">
    <property type="entry name" value="IF-2B"/>
    <property type="match status" value="1"/>
</dbReference>
<reference evidence="3" key="1">
    <citation type="submission" date="2025-08" db="UniProtKB">
        <authorList>
            <consortium name="Ensembl"/>
        </authorList>
    </citation>
    <scope>IDENTIFICATION</scope>
</reference>
<proteinExistence type="inferred from homology"/>
<dbReference type="InterPro" id="IPR037171">
    <property type="entry name" value="NagB/RpiA_transferase-like"/>
</dbReference>
<comment type="similarity">
    <text evidence="1 2">Belongs to the eIF-2B alpha/beta/delta subunits family.</text>
</comment>
<reference evidence="3" key="2">
    <citation type="submission" date="2025-09" db="UniProtKB">
        <authorList>
            <consortium name="Ensembl"/>
        </authorList>
    </citation>
    <scope>IDENTIFICATION</scope>
</reference>
<organism evidence="3 4">
    <name type="scientific">Amazona collaria</name>
    <name type="common">yellow-billed parrot</name>
    <dbReference type="NCBI Taxonomy" id="241587"/>
    <lineage>
        <taxon>Eukaryota</taxon>
        <taxon>Metazoa</taxon>
        <taxon>Chordata</taxon>
        <taxon>Craniata</taxon>
        <taxon>Vertebrata</taxon>
        <taxon>Euteleostomi</taxon>
        <taxon>Archelosauria</taxon>
        <taxon>Archosauria</taxon>
        <taxon>Dinosauria</taxon>
        <taxon>Saurischia</taxon>
        <taxon>Theropoda</taxon>
        <taxon>Coelurosauria</taxon>
        <taxon>Aves</taxon>
        <taxon>Neognathae</taxon>
        <taxon>Neoaves</taxon>
        <taxon>Telluraves</taxon>
        <taxon>Australaves</taxon>
        <taxon>Psittaciformes</taxon>
        <taxon>Psittacidae</taxon>
        <taxon>Amazona</taxon>
    </lineage>
</organism>
<dbReference type="InterPro" id="IPR042529">
    <property type="entry name" value="IF_2B-like_C"/>
</dbReference>
<dbReference type="Gene3D" id="3.40.50.10470">
    <property type="entry name" value="Translation initiation factor eif-2b, domain 2"/>
    <property type="match status" value="1"/>
</dbReference>
<dbReference type="AlphaFoldDB" id="A0A8B9G4K0"/>
<evidence type="ECO:0000256" key="2">
    <source>
        <dbReference type="RuleBase" id="RU003814"/>
    </source>
</evidence>
<dbReference type="Proteomes" id="UP000694522">
    <property type="component" value="Unplaced"/>
</dbReference>
<evidence type="ECO:0000313" key="4">
    <source>
        <dbReference type="Proteomes" id="UP000694522"/>
    </source>
</evidence>